<comment type="caution">
    <text evidence="2">The sequence shown here is derived from an EMBL/GenBank/DDBJ whole genome shotgun (WGS) entry which is preliminary data.</text>
</comment>
<feature type="region of interest" description="Disordered" evidence="1">
    <location>
        <begin position="1"/>
        <end position="38"/>
    </location>
</feature>
<gene>
    <name evidence="2" type="ORF">CRG98_034623</name>
</gene>
<dbReference type="Proteomes" id="UP000233551">
    <property type="component" value="Unassembled WGS sequence"/>
</dbReference>
<proteinExistence type="predicted"/>
<evidence type="ECO:0000313" key="2">
    <source>
        <dbReference type="EMBL" id="PKI44984.1"/>
    </source>
</evidence>
<organism evidence="2 3">
    <name type="scientific">Punica granatum</name>
    <name type="common">Pomegranate</name>
    <dbReference type="NCBI Taxonomy" id="22663"/>
    <lineage>
        <taxon>Eukaryota</taxon>
        <taxon>Viridiplantae</taxon>
        <taxon>Streptophyta</taxon>
        <taxon>Embryophyta</taxon>
        <taxon>Tracheophyta</taxon>
        <taxon>Spermatophyta</taxon>
        <taxon>Magnoliopsida</taxon>
        <taxon>eudicotyledons</taxon>
        <taxon>Gunneridae</taxon>
        <taxon>Pentapetalae</taxon>
        <taxon>rosids</taxon>
        <taxon>malvids</taxon>
        <taxon>Myrtales</taxon>
        <taxon>Lythraceae</taxon>
        <taxon>Punica</taxon>
    </lineage>
</organism>
<evidence type="ECO:0000256" key="1">
    <source>
        <dbReference type="SAM" id="MobiDB-lite"/>
    </source>
</evidence>
<accession>A0A2I0ILV1</accession>
<evidence type="ECO:0000313" key="3">
    <source>
        <dbReference type="Proteomes" id="UP000233551"/>
    </source>
</evidence>
<name>A0A2I0ILV1_PUNGR</name>
<protein>
    <submittedName>
        <fullName evidence="2">Uncharacterized protein</fullName>
    </submittedName>
</protein>
<dbReference type="EMBL" id="PGOL01002813">
    <property type="protein sequence ID" value="PKI44984.1"/>
    <property type="molecule type" value="Genomic_DNA"/>
</dbReference>
<reference evidence="2 3" key="1">
    <citation type="submission" date="2017-11" db="EMBL/GenBank/DDBJ databases">
        <title>De-novo sequencing of pomegranate (Punica granatum L.) genome.</title>
        <authorList>
            <person name="Akparov Z."/>
            <person name="Amiraslanov A."/>
            <person name="Hajiyeva S."/>
            <person name="Abbasov M."/>
            <person name="Kaur K."/>
            <person name="Hamwieh A."/>
            <person name="Solovyev V."/>
            <person name="Salamov A."/>
            <person name="Braich B."/>
            <person name="Kosarev P."/>
            <person name="Mahmoud A."/>
            <person name="Hajiyev E."/>
            <person name="Babayeva S."/>
            <person name="Izzatullayeva V."/>
            <person name="Mammadov A."/>
            <person name="Mammadov A."/>
            <person name="Sharifova S."/>
            <person name="Ojaghi J."/>
            <person name="Eynullazada K."/>
            <person name="Bayramov B."/>
            <person name="Abdulazimova A."/>
            <person name="Shahmuradov I."/>
        </authorList>
    </citation>
    <scope>NUCLEOTIDE SEQUENCE [LARGE SCALE GENOMIC DNA]</scope>
    <source>
        <strain evidence="3">cv. AG2017</strain>
        <tissue evidence="2">Leaf</tissue>
    </source>
</reference>
<keyword evidence="3" id="KW-1185">Reference proteome</keyword>
<sequence length="173" mass="19453">MSRVPMGCTRKSKENEESGSQITEVADTHRGHRRPRLRGWGRQLAALIPNPSRTPSRRSPIDSGLGPLIGDLDPSIEVAGILHGYRRPRSTGWSCRLAAPIPNPPRTLTGDLRLGILSRFGVGVANRRPRPLHRDRRRPLWVPTTSVEGLWSLIGDTDPYFPFDFLYRTKMKS</sequence>
<dbReference type="AlphaFoldDB" id="A0A2I0ILV1"/>